<evidence type="ECO:0000256" key="2">
    <source>
        <dbReference type="ARBA" id="ARBA00008787"/>
    </source>
</evidence>
<proteinExistence type="inferred from homology"/>
<keyword evidence="6" id="KW-0969">Cilium</keyword>
<comment type="similarity">
    <text evidence="2">Belongs to the FliS family.</text>
</comment>
<reference evidence="6" key="1">
    <citation type="journal article" date="2020" name="mSystems">
        <title>Genome- and Community-Level Interaction Insights into Carbon Utilization and Element Cycling Functions of Hydrothermarchaeota in Hydrothermal Sediment.</title>
        <authorList>
            <person name="Zhou Z."/>
            <person name="Liu Y."/>
            <person name="Xu W."/>
            <person name="Pan J."/>
            <person name="Luo Z.H."/>
            <person name="Li M."/>
        </authorList>
    </citation>
    <scope>NUCLEOTIDE SEQUENCE [LARGE SCALE GENOMIC DNA]</scope>
    <source>
        <strain evidence="6">SpSt-1224</strain>
    </source>
</reference>
<sequence length="152" mass="16816">MLARNRVNAYRQSEISAAVHPVKLIHMMYERVLTHLSYAEEAIVERSPRNRGENLSKAIALISELNAAINPKDQSEAAAFLRGLYGAIMVELPKVAVSGDVEILRQAARYISELKKVWEETAMRENGLMNRGAEAMKPSQEAAKVAPVSVSI</sequence>
<organism evidence="6">
    <name type="scientific">Desulfurivibrio alkaliphilus</name>
    <dbReference type="NCBI Taxonomy" id="427923"/>
    <lineage>
        <taxon>Bacteria</taxon>
        <taxon>Pseudomonadati</taxon>
        <taxon>Thermodesulfobacteriota</taxon>
        <taxon>Desulfobulbia</taxon>
        <taxon>Desulfobulbales</taxon>
        <taxon>Desulfobulbaceae</taxon>
        <taxon>Desulfurivibrio</taxon>
    </lineage>
</organism>
<keyword evidence="6" id="KW-0966">Cell projection</keyword>
<dbReference type="InterPro" id="IPR003713">
    <property type="entry name" value="FliS"/>
</dbReference>
<evidence type="ECO:0000313" key="6">
    <source>
        <dbReference type="EMBL" id="HET98740.1"/>
    </source>
</evidence>
<gene>
    <name evidence="6" type="primary">fliS</name>
    <name evidence="6" type="ORF">ENN98_08705</name>
</gene>
<dbReference type="SUPFAM" id="SSF101116">
    <property type="entry name" value="Flagellar export chaperone FliS"/>
    <property type="match status" value="1"/>
</dbReference>
<dbReference type="EMBL" id="DSDS01000195">
    <property type="protein sequence ID" value="HET98740.1"/>
    <property type="molecule type" value="Genomic_DNA"/>
</dbReference>
<dbReference type="GO" id="GO:0071973">
    <property type="term" value="P:bacterial-type flagellum-dependent cell motility"/>
    <property type="evidence" value="ECO:0007669"/>
    <property type="project" value="TreeGrafter"/>
</dbReference>
<comment type="subcellular location">
    <subcellularLocation>
        <location evidence="1">Cytoplasm</location>
        <location evidence="1">Cytosol</location>
    </subcellularLocation>
</comment>
<dbReference type="PANTHER" id="PTHR34773">
    <property type="entry name" value="FLAGELLAR SECRETION CHAPERONE FLIS"/>
    <property type="match status" value="1"/>
</dbReference>
<dbReference type="InterPro" id="IPR036584">
    <property type="entry name" value="FliS_sf"/>
</dbReference>
<keyword evidence="3" id="KW-0963">Cytoplasm</keyword>
<dbReference type="GO" id="GO:0044780">
    <property type="term" value="P:bacterial-type flagellum assembly"/>
    <property type="evidence" value="ECO:0007669"/>
    <property type="project" value="InterPro"/>
</dbReference>
<evidence type="ECO:0000256" key="4">
    <source>
        <dbReference type="ARBA" id="ARBA00022795"/>
    </source>
</evidence>
<dbReference type="AlphaFoldDB" id="A0A7C2THF1"/>
<evidence type="ECO:0000256" key="5">
    <source>
        <dbReference type="ARBA" id="ARBA00023186"/>
    </source>
</evidence>
<accession>A0A7C2THF1</accession>
<dbReference type="Proteomes" id="UP000885986">
    <property type="component" value="Unassembled WGS sequence"/>
</dbReference>
<dbReference type="PANTHER" id="PTHR34773:SF1">
    <property type="entry name" value="FLAGELLAR SECRETION CHAPERONE FLIS"/>
    <property type="match status" value="1"/>
</dbReference>
<evidence type="ECO:0000256" key="1">
    <source>
        <dbReference type="ARBA" id="ARBA00004514"/>
    </source>
</evidence>
<dbReference type="CDD" id="cd16098">
    <property type="entry name" value="FliS"/>
    <property type="match status" value="1"/>
</dbReference>
<keyword evidence="6" id="KW-0282">Flagellum</keyword>
<name>A0A7C2THF1_9BACT</name>
<comment type="caution">
    <text evidence="6">The sequence shown here is derived from an EMBL/GenBank/DDBJ whole genome shotgun (WGS) entry which is preliminary data.</text>
</comment>
<protein>
    <submittedName>
        <fullName evidence="6">Flagellar export chaperone FliS</fullName>
    </submittedName>
</protein>
<evidence type="ECO:0000256" key="3">
    <source>
        <dbReference type="ARBA" id="ARBA00022490"/>
    </source>
</evidence>
<dbReference type="Gene3D" id="1.20.120.340">
    <property type="entry name" value="Flagellar protein FliS"/>
    <property type="match status" value="1"/>
</dbReference>
<dbReference type="NCBIfam" id="TIGR00208">
    <property type="entry name" value="fliS"/>
    <property type="match status" value="1"/>
</dbReference>
<dbReference type="GO" id="GO:0005829">
    <property type="term" value="C:cytosol"/>
    <property type="evidence" value="ECO:0007669"/>
    <property type="project" value="UniProtKB-SubCell"/>
</dbReference>
<keyword evidence="4" id="KW-1005">Bacterial flagellum biogenesis</keyword>
<dbReference type="Pfam" id="PF02561">
    <property type="entry name" value="FliS"/>
    <property type="match status" value="1"/>
</dbReference>
<keyword evidence="5" id="KW-0143">Chaperone</keyword>